<feature type="transmembrane region" description="Helical" evidence="5">
    <location>
        <begin position="127"/>
        <end position="149"/>
    </location>
</feature>
<comment type="subcellular location">
    <subcellularLocation>
        <location evidence="1">Membrane</location>
        <topology evidence="1">Multi-pass membrane protein</topology>
    </subcellularLocation>
</comment>
<feature type="transmembrane region" description="Helical" evidence="5">
    <location>
        <begin position="216"/>
        <end position="235"/>
    </location>
</feature>
<keyword evidence="3 5" id="KW-1133">Transmembrane helix</keyword>
<sequence length="294" mass="33143">CFICYGRSKLFVDVKYFILQSFHIIGNTQHLKEPFKNTQFSIGNIATAFYTGLWAYDGWNNLNYVTEEIKNPSKNLPRSIVIGIPLVTVCYALINVSYLTVMSPMEMATSEAVAVTFGNRVLGVMSWLMPLSVTISTFGSANGTLFAAGRLCFAASREGHLLDILSYSIIAGAMVMYGTIDSLIDFFSFTAWIFYGGAMVALIMMRYTKPNYPRPYKVPIIIPYLVLVISIYLIIGPIMDKPTIEYLYASFFILGGMVFYVPFVHYKLRIPYMDCVTVFLQMLFEVAPTTSMFD</sequence>
<dbReference type="PANTHER" id="PTHR11785:SF512">
    <property type="entry name" value="SOBREMESA, ISOFORM B"/>
    <property type="match status" value="1"/>
</dbReference>
<feature type="transmembrane region" description="Helical" evidence="5">
    <location>
        <begin position="247"/>
        <end position="264"/>
    </location>
</feature>
<evidence type="ECO:0000256" key="1">
    <source>
        <dbReference type="ARBA" id="ARBA00004141"/>
    </source>
</evidence>
<evidence type="ECO:0000256" key="2">
    <source>
        <dbReference type="ARBA" id="ARBA00022692"/>
    </source>
</evidence>
<dbReference type="InterPro" id="IPR002293">
    <property type="entry name" value="AA/rel_permease1"/>
</dbReference>
<reference evidence="6 7" key="1">
    <citation type="submission" date="2019-01" db="EMBL/GenBank/DDBJ databases">
        <authorList>
            <person name="Sayadi A."/>
        </authorList>
    </citation>
    <scope>NUCLEOTIDE SEQUENCE [LARGE SCALE GENOMIC DNA]</scope>
</reference>
<keyword evidence="7" id="KW-1185">Reference proteome</keyword>
<dbReference type="Proteomes" id="UP000410492">
    <property type="component" value="Unassembled WGS sequence"/>
</dbReference>
<organism evidence="6 7">
    <name type="scientific">Callosobruchus maculatus</name>
    <name type="common">Southern cowpea weevil</name>
    <name type="synonym">Pulse bruchid</name>
    <dbReference type="NCBI Taxonomy" id="64391"/>
    <lineage>
        <taxon>Eukaryota</taxon>
        <taxon>Metazoa</taxon>
        <taxon>Ecdysozoa</taxon>
        <taxon>Arthropoda</taxon>
        <taxon>Hexapoda</taxon>
        <taxon>Insecta</taxon>
        <taxon>Pterygota</taxon>
        <taxon>Neoptera</taxon>
        <taxon>Endopterygota</taxon>
        <taxon>Coleoptera</taxon>
        <taxon>Polyphaga</taxon>
        <taxon>Cucujiformia</taxon>
        <taxon>Chrysomeloidea</taxon>
        <taxon>Chrysomelidae</taxon>
        <taxon>Bruchinae</taxon>
        <taxon>Bruchini</taxon>
        <taxon>Callosobruchus</taxon>
    </lineage>
</organism>
<dbReference type="Gene3D" id="1.20.1740.10">
    <property type="entry name" value="Amino acid/polyamine transporter I"/>
    <property type="match status" value="1"/>
</dbReference>
<dbReference type="OrthoDB" id="5982228at2759"/>
<dbReference type="Pfam" id="PF13520">
    <property type="entry name" value="AA_permease_2"/>
    <property type="match status" value="1"/>
</dbReference>
<proteinExistence type="predicted"/>
<keyword evidence="2 5" id="KW-0812">Transmembrane</keyword>
<accession>A0A653CT30</accession>
<gene>
    <name evidence="6" type="ORF">CALMAC_LOCUS11649</name>
</gene>
<dbReference type="AlphaFoldDB" id="A0A653CT30"/>
<dbReference type="EMBL" id="CAACVG010008790">
    <property type="protein sequence ID" value="VEN51085.1"/>
    <property type="molecule type" value="Genomic_DNA"/>
</dbReference>
<feature type="transmembrane region" description="Helical" evidence="5">
    <location>
        <begin position="80"/>
        <end position="101"/>
    </location>
</feature>
<evidence type="ECO:0000256" key="3">
    <source>
        <dbReference type="ARBA" id="ARBA00022989"/>
    </source>
</evidence>
<feature type="non-terminal residue" evidence="6">
    <location>
        <position position="1"/>
    </location>
</feature>
<dbReference type="PANTHER" id="PTHR11785">
    <property type="entry name" value="AMINO ACID TRANSPORTER"/>
    <property type="match status" value="1"/>
</dbReference>
<dbReference type="GO" id="GO:0016020">
    <property type="term" value="C:membrane"/>
    <property type="evidence" value="ECO:0007669"/>
    <property type="project" value="UniProtKB-SubCell"/>
</dbReference>
<evidence type="ECO:0000313" key="7">
    <source>
        <dbReference type="Proteomes" id="UP000410492"/>
    </source>
</evidence>
<keyword evidence="4 5" id="KW-0472">Membrane</keyword>
<feature type="transmembrane region" description="Helical" evidence="5">
    <location>
        <begin position="186"/>
        <end position="204"/>
    </location>
</feature>
<evidence type="ECO:0000313" key="6">
    <source>
        <dbReference type="EMBL" id="VEN51085.1"/>
    </source>
</evidence>
<name>A0A653CT30_CALMS</name>
<evidence type="ECO:0008006" key="8">
    <source>
        <dbReference type="Google" id="ProtNLM"/>
    </source>
</evidence>
<feature type="transmembrane region" description="Helical" evidence="5">
    <location>
        <begin position="161"/>
        <end position="180"/>
    </location>
</feature>
<evidence type="ECO:0000256" key="4">
    <source>
        <dbReference type="ARBA" id="ARBA00023136"/>
    </source>
</evidence>
<protein>
    <recommendedName>
        <fullName evidence="8">Amino acid permease/ SLC12A domain-containing protein</fullName>
    </recommendedName>
</protein>
<dbReference type="InterPro" id="IPR050598">
    <property type="entry name" value="AminoAcid_Transporter"/>
</dbReference>
<evidence type="ECO:0000256" key="5">
    <source>
        <dbReference type="SAM" id="Phobius"/>
    </source>
</evidence>
<dbReference type="GO" id="GO:0015179">
    <property type="term" value="F:L-amino acid transmembrane transporter activity"/>
    <property type="evidence" value="ECO:0007669"/>
    <property type="project" value="TreeGrafter"/>
</dbReference>